<dbReference type="InterPro" id="IPR011990">
    <property type="entry name" value="TPR-like_helical_dom_sf"/>
</dbReference>
<protein>
    <recommendedName>
        <fullName evidence="1">SusD-like N-terminal domain-containing protein</fullName>
    </recommendedName>
</protein>
<dbReference type="Gene3D" id="1.25.40.390">
    <property type="match status" value="1"/>
</dbReference>
<proteinExistence type="predicted"/>
<sequence>MKALKYIAGICLALSLTSCDDFLTKTSPDELTSGNYWRNKSDAESGMAAVYSQMYFGDEWSFPEVKWPVEAYRQDDVVMGSDAQNYQNWVQLRDFTFTNGNSQFTSYWWYYYHGISFANQVMTKVGAMTDAQIDAKDRTEIVAEARFMRAFYHMQLLLNWEKIVNRDVYILKSATYRV</sequence>
<dbReference type="PROSITE" id="PS51257">
    <property type="entry name" value="PROKAR_LIPOPROTEIN"/>
    <property type="match status" value="1"/>
</dbReference>
<dbReference type="EMBL" id="QSUC01000013">
    <property type="protein sequence ID" value="RGN10208.1"/>
    <property type="molecule type" value="Genomic_DNA"/>
</dbReference>
<dbReference type="AlphaFoldDB" id="A0AA92T3X5"/>
<reference evidence="2 3" key="1">
    <citation type="submission" date="2018-08" db="EMBL/GenBank/DDBJ databases">
        <title>A genome reference for cultivated species of the human gut microbiota.</title>
        <authorList>
            <person name="Zou Y."/>
            <person name="Xue W."/>
            <person name="Luo G."/>
        </authorList>
    </citation>
    <scope>NUCLEOTIDE SEQUENCE [LARGE SCALE GENOMIC DNA]</scope>
    <source>
        <strain evidence="2 3">OM06-11</strain>
    </source>
</reference>
<evidence type="ECO:0000313" key="3">
    <source>
        <dbReference type="Proteomes" id="UP000261245"/>
    </source>
</evidence>
<dbReference type="RefSeq" id="WP_117727851.1">
    <property type="nucleotide sequence ID" value="NZ_QSUC01000013.1"/>
</dbReference>
<dbReference type="SUPFAM" id="SSF48452">
    <property type="entry name" value="TPR-like"/>
    <property type="match status" value="1"/>
</dbReference>
<name>A0AA92T3X5_9BACT</name>
<feature type="domain" description="SusD-like N-terminal" evidence="1">
    <location>
        <begin position="77"/>
        <end position="163"/>
    </location>
</feature>
<evidence type="ECO:0000259" key="1">
    <source>
        <dbReference type="Pfam" id="PF14322"/>
    </source>
</evidence>
<gene>
    <name evidence="2" type="ORF">DXB80_06890</name>
</gene>
<evidence type="ECO:0000313" key="2">
    <source>
        <dbReference type="EMBL" id="RGN10208.1"/>
    </source>
</evidence>
<dbReference type="InterPro" id="IPR033985">
    <property type="entry name" value="SusD-like_N"/>
</dbReference>
<dbReference type="Proteomes" id="UP000261245">
    <property type="component" value="Unassembled WGS sequence"/>
</dbReference>
<comment type="caution">
    <text evidence="2">The sequence shown here is derived from an EMBL/GenBank/DDBJ whole genome shotgun (WGS) entry which is preliminary data.</text>
</comment>
<dbReference type="Pfam" id="PF14322">
    <property type="entry name" value="SusD-like_3"/>
    <property type="match status" value="1"/>
</dbReference>
<organism evidence="2 3">
    <name type="scientific">Segatella copri</name>
    <dbReference type="NCBI Taxonomy" id="165179"/>
    <lineage>
        <taxon>Bacteria</taxon>
        <taxon>Pseudomonadati</taxon>
        <taxon>Bacteroidota</taxon>
        <taxon>Bacteroidia</taxon>
        <taxon>Bacteroidales</taxon>
        <taxon>Prevotellaceae</taxon>
        <taxon>Segatella</taxon>
    </lineage>
</organism>
<accession>A0AA92T3X5</accession>